<comment type="caution">
    <text evidence="8">The sequence shown here is derived from an EMBL/GenBank/DDBJ whole genome shotgun (WGS) entry which is preliminary data.</text>
</comment>
<feature type="region of interest" description="Disordered" evidence="6">
    <location>
        <begin position="214"/>
        <end position="256"/>
    </location>
</feature>
<keyword evidence="2" id="KW-0677">Repeat</keyword>
<evidence type="ECO:0000256" key="1">
    <source>
        <dbReference type="ARBA" id="ARBA00022723"/>
    </source>
</evidence>
<accession>A0AAD1Y3P0</accession>
<evidence type="ECO:0000256" key="6">
    <source>
        <dbReference type="SAM" id="MobiDB-lite"/>
    </source>
</evidence>
<evidence type="ECO:0000313" key="8">
    <source>
        <dbReference type="EMBL" id="CAI2384054.1"/>
    </source>
</evidence>
<dbReference type="InterPro" id="IPR049899">
    <property type="entry name" value="Znf_C2HC_C3H"/>
</dbReference>
<feature type="domain" description="C2HC/C3H-type" evidence="7">
    <location>
        <begin position="125"/>
        <end position="154"/>
    </location>
</feature>
<dbReference type="Proteomes" id="UP001295684">
    <property type="component" value="Unassembled WGS sequence"/>
</dbReference>
<evidence type="ECO:0000256" key="3">
    <source>
        <dbReference type="ARBA" id="ARBA00022771"/>
    </source>
</evidence>
<feature type="domain" description="C2HC/C3H-type" evidence="7">
    <location>
        <begin position="583"/>
        <end position="612"/>
    </location>
</feature>
<dbReference type="GO" id="GO:0008270">
    <property type="term" value="F:zinc ion binding"/>
    <property type="evidence" value="ECO:0007669"/>
    <property type="project" value="UniProtKB-KW"/>
</dbReference>
<dbReference type="PANTHER" id="PTHR13555">
    <property type="entry name" value="C2H2 ZINC FINGER CGI-62-RELATED"/>
    <property type="match status" value="1"/>
</dbReference>
<keyword evidence="4" id="KW-0862">Zinc</keyword>
<dbReference type="Pfam" id="PF13913">
    <property type="entry name" value="zf-C2HC_2"/>
    <property type="match status" value="4"/>
</dbReference>
<feature type="compositionally biased region" description="Polar residues" evidence="6">
    <location>
        <begin position="550"/>
        <end position="566"/>
    </location>
</feature>
<name>A0AAD1Y3P0_EUPCR</name>
<dbReference type="EMBL" id="CAMPGE010026363">
    <property type="protein sequence ID" value="CAI2384054.1"/>
    <property type="molecule type" value="Genomic_DNA"/>
</dbReference>
<proteinExistence type="predicted"/>
<dbReference type="AlphaFoldDB" id="A0AAD1Y3P0"/>
<sequence length="719" mass="81387">MNINSATTETDLVLTCYICDDQYTGDRIESHVRDCEKDWNYEELEKPVNERIPLPKPTKEFLTDFQRATDLHHSKLSVIGGLNDKTFTVTPSSSRNTDKNNNHLEVLSSPLRLSHDNSDGNIESSLAACPICSRTFFPERLGIHLKSCKKVPSSVKTKNLWNKISEKSKQWLKNKPGKNNGIKIKIHSSIRNRKKRKVVKKPTTDEKFKLSGVKISGKASHKSSSKSFSKSALERPKPYPDAHISTPSALSKTDEDSKQQVAEFQEIYGSPEQEDNRVACSTCGRKFNLDRLPIHLKSCSNMKKRAVFNSQKKRVVDGSMGIPTMKKKATPKNKVNKGNLTEKKAKWKRDHEDLVNAIKMSRMIKKVQEEGGDITKIPVAPPSQNDDYVECRYCYRRYAPAVAERHIPKCKDMINRPKPPPHILKRLKEEEGMRKRKLRIRKLRTNNHHKDKKNMTASNFSKELKPEARSTILNTHYPFKPTLKKIKEVNEDNDHQEVSHKKPPLHLDFHPKRGKHFAKAMNSNGFSRSGINNSTSYQTNFNDVALSTSSSRNFVQSPHRSSLESRNTAKRANSLIARSATYSSIPCPHCDRKFSTAAAERHIPICNSIIAKPIGLRKALSKRSSVELPHLSQASYKNGGFDKSLIIQTSSTFRSNKGRLHHSQIVGLPPTHNGCSNSAGLGRTKSIFHSKRVFCTCCGMKLRSRDKFCSSCGEKRTNQ</sequence>
<organism evidence="8 9">
    <name type="scientific">Euplotes crassus</name>
    <dbReference type="NCBI Taxonomy" id="5936"/>
    <lineage>
        <taxon>Eukaryota</taxon>
        <taxon>Sar</taxon>
        <taxon>Alveolata</taxon>
        <taxon>Ciliophora</taxon>
        <taxon>Intramacronucleata</taxon>
        <taxon>Spirotrichea</taxon>
        <taxon>Hypotrichia</taxon>
        <taxon>Euplotida</taxon>
        <taxon>Euplotidae</taxon>
        <taxon>Moneuplotes</taxon>
    </lineage>
</organism>
<feature type="domain" description="C2HC/C3H-type" evidence="7">
    <location>
        <begin position="276"/>
        <end position="305"/>
    </location>
</feature>
<feature type="region of interest" description="Disordered" evidence="6">
    <location>
        <begin position="550"/>
        <end position="569"/>
    </location>
</feature>
<evidence type="ECO:0000256" key="4">
    <source>
        <dbReference type="ARBA" id="ARBA00022833"/>
    </source>
</evidence>
<dbReference type="InterPro" id="IPR026319">
    <property type="entry name" value="ZC2HC1A/B-like"/>
</dbReference>
<dbReference type="Gene3D" id="3.30.160.60">
    <property type="entry name" value="Classic Zinc Finger"/>
    <property type="match status" value="2"/>
</dbReference>
<evidence type="ECO:0000256" key="5">
    <source>
        <dbReference type="PROSITE-ProRule" id="PRU01371"/>
    </source>
</evidence>
<dbReference type="PROSITE" id="PS52027">
    <property type="entry name" value="ZF_C2HC_C3H"/>
    <property type="match status" value="4"/>
</dbReference>
<keyword evidence="9" id="KW-1185">Reference proteome</keyword>
<gene>
    <name evidence="8" type="ORF">ECRASSUSDP1_LOCUS25574</name>
</gene>
<evidence type="ECO:0000256" key="2">
    <source>
        <dbReference type="ARBA" id="ARBA00022737"/>
    </source>
</evidence>
<feature type="domain" description="C2HC/C3H-type" evidence="7">
    <location>
        <begin position="387"/>
        <end position="416"/>
    </location>
</feature>
<keyword evidence="1" id="KW-0479">Metal-binding</keyword>
<protein>
    <recommendedName>
        <fullName evidence="7">C2HC/C3H-type domain-containing protein</fullName>
    </recommendedName>
</protein>
<reference evidence="8" key="1">
    <citation type="submission" date="2023-07" db="EMBL/GenBank/DDBJ databases">
        <authorList>
            <consortium name="AG Swart"/>
            <person name="Singh M."/>
            <person name="Singh A."/>
            <person name="Seah K."/>
            <person name="Emmerich C."/>
        </authorList>
    </citation>
    <scope>NUCLEOTIDE SEQUENCE</scope>
    <source>
        <strain evidence="8">DP1</strain>
    </source>
</reference>
<evidence type="ECO:0000259" key="7">
    <source>
        <dbReference type="PROSITE" id="PS52027"/>
    </source>
</evidence>
<dbReference type="PANTHER" id="PTHR13555:SF5">
    <property type="entry name" value="ZINC-FINGER OF A C2HC-TYPE"/>
    <property type="match status" value="1"/>
</dbReference>
<keyword evidence="3 5" id="KW-0863">Zinc-finger</keyword>
<evidence type="ECO:0000313" key="9">
    <source>
        <dbReference type="Proteomes" id="UP001295684"/>
    </source>
</evidence>